<feature type="transmembrane region" description="Helical" evidence="2">
    <location>
        <begin position="438"/>
        <end position="463"/>
    </location>
</feature>
<reference evidence="3 5" key="1">
    <citation type="journal article" date="2010" name="Stand. Genomic Sci.">
        <title>Complete genome sequence of Meiothermus ruber type strain (21).</title>
        <authorList>
            <person name="Tindall B.J."/>
            <person name="Sikorski J."/>
            <person name="Lucas S."/>
            <person name="Goltsman E."/>
            <person name="Copeland A."/>
            <person name="Glavina Del Rio T."/>
            <person name="Nolan M."/>
            <person name="Tice H."/>
            <person name="Cheng J.F."/>
            <person name="Han C."/>
            <person name="Pitluck S."/>
            <person name="Liolios K."/>
            <person name="Ivanova N."/>
            <person name="Mavromatis K."/>
            <person name="Ovchinnikova G."/>
            <person name="Pati A."/>
            <person name="Fahnrich R."/>
            <person name="Goodwin L."/>
            <person name="Chen A."/>
            <person name="Palaniappan K."/>
            <person name="Land M."/>
            <person name="Hauser L."/>
            <person name="Chang Y.J."/>
            <person name="Jeffries C.D."/>
            <person name="Rohde M."/>
            <person name="Goker M."/>
            <person name="Woyke T."/>
            <person name="Bristow J."/>
            <person name="Eisen J.A."/>
            <person name="Markowitz V."/>
            <person name="Hugenholtz P."/>
            <person name="Kyrpides N.C."/>
            <person name="Klenk H.P."/>
            <person name="Lapidus A."/>
        </authorList>
    </citation>
    <scope>NUCLEOTIDE SEQUENCE [LARGE SCALE GENOMIC DNA]</scope>
    <source>
        <strain evidence="5">ATCC 35948 / DSM 1279 / VKM B-1258 / 21</strain>
        <strain evidence="3">DSM 1279</strain>
    </source>
</reference>
<feature type="region of interest" description="Disordered" evidence="1">
    <location>
        <begin position="240"/>
        <end position="283"/>
    </location>
</feature>
<dbReference type="AlphaFoldDB" id="D3PLD0"/>
<dbReference type="eggNOG" id="COG3087">
    <property type="taxonomic scope" value="Bacteria"/>
</dbReference>
<organism evidence="4 6">
    <name type="scientific">Meiothermus ruber (strain ATCC 35948 / DSM 1279 / VKM B-1258 / 21)</name>
    <name type="common">Thermus ruber</name>
    <dbReference type="NCBI Taxonomy" id="504728"/>
    <lineage>
        <taxon>Bacteria</taxon>
        <taxon>Thermotogati</taxon>
        <taxon>Deinococcota</taxon>
        <taxon>Deinococci</taxon>
        <taxon>Thermales</taxon>
        <taxon>Thermaceae</taxon>
        <taxon>Meiothermus</taxon>
    </lineage>
</organism>
<keyword evidence="2" id="KW-0472">Membrane</keyword>
<gene>
    <name evidence="3" type="ordered locus">Mrub_0248</name>
    <name evidence="4" type="ORF">K649_00855</name>
</gene>
<proteinExistence type="predicted"/>
<dbReference type="KEGG" id="mre:K649_00855"/>
<dbReference type="Proteomes" id="UP000006655">
    <property type="component" value="Chromosome"/>
</dbReference>
<feature type="transmembrane region" description="Helical" evidence="2">
    <location>
        <begin position="475"/>
        <end position="493"/>
    </location>
</feature>
<evidence type="ECO:0000313" key="3">
    <source>
        <dbReference type="EMBL" id="ADD27026.1"/>
    </source>
</evidence>
<dbReference type="KEGG" id="mrb:Mrub_0248"/>
<dbReference type="RefSeq" id="WP_013012545.1">
    <property type="nucleotide sequence ID" value="NC_013946.1"/>
</dbReference>
<keyword evidence="2" id="KW-1133">Transmembrane helix</keyword>
<dbReference type="STRING" id="504728.K649_00855"/>
<sequence length="605" mass="65720">MKRWFAIIALFSLAWAAPALTLYDQLAPILDQVRTLQNSNPARALELLAQAEDNFRKGAGELPPVLREGIQQSLADARQALARRSSADLEARIQIIKAILGKALYDGYFNALDKGNTEDAGRLLPKVLAASGLPNSLQAQVQTLAAANNLEGVRRLFERTYAQGIANALQRAQAQTSAVRAYLEATRAYALYLIVQDSPRARGLSAKAFVDALGKLSSGNLGGFKTDVQGLLTQAQNFLRAASSPQSQRRSNPTTTTQTPPAAGGVRLEAPRTPPAPRETAPAIAVQTRPAVQAASTPDAYQQLLGDLRFLIKDSRQLERVADSLTGAGVYSIDDWKRALLEVRGRLLEAQAQVENGQTDLARRTLAQVSARYRTAIAPLIEALRPELAQRTNRVLDLAENAVGLRTSDFTVLSGELLENALVLEGRSLGAFHSLQIWLLQTILGIPRAFLFILAGLLAFFPLYLLKLTFGGRNVYWRLLGLAFFFLLLPAMMEGLSYIGSILSDPRYGRLPFLGVLTNLSIQQNLVAQLFWGLTVFLVIIFATIGLRGIATQFGLLQNQRTPVQRSRSSTLAQTAAGSAAGAAASTKPHPGLTSETIVEWDEEF</sequence>
<name>D3PLD0_MEIRD</name>
<dbReference type="OrthoDB" id="29551at2"/>
<feature type="compositionally biased region" description="Low complexity" evidence="1">
    <location>
        <begin position="240"/>
        <end position="261"/>
    </location>
</feature>
<dbReference type="Proteomes" id="UP000013026">
    <property type="component" value="Chromosome"/>
</dbReference>
<dbReference type="EMBL" id="CP001743">
    <property type="protein sequence ID" value="ADD27026.1"/>
    <property type="molecule type" value="Genomic_DNA"/>
</dbReference>
<evidence type="ECO:0000313" key="6">
    <source>
        <dbReference type="Proteomes" id="UP000013026"/>
    </source>
</evidence>
<evidence type="ECO:0000256" key="2">
    <source>
        <dbReference type="SAM" id="Phobius"/>
    </source>
</evidence>
<evidence type="ECO:0000313" key="4">
    <source>
        <dbReference type="EMBL" id="AGK03481.1"/>
    </source>
</evidence>
<reference evidence="4 6" key="3">
    <citation type="submission" date="2013-04" db="EMBL/GenBank/DDBJ databases">
        <authorList>
            <person name="Chin J."/>
            <person name="Alexander D.H."/>
            <person name="Marks P."/>
            <person name="Korlach J."/>
            <person name="Clum A."/>
            <person name="Copeland A."/>
        </authorList>
    </citation>
    <scope>NUCLEOTIDE SEQUENCE [LARGE SCALE GENOMIC DNA]</scope>
    <source>
        <strain evidence="6">ATCC 35948 / DSM 1279 / VKM B-1258 / 21</strain>
        <strain evidence="4">DSM 1279</strain>
    </source>
</reference>
<accession>D3PLD0</accession>
<evidence type="ECO:0000256" key="1">
    <source>
        <dbReference type="SAM" id="MobiDB-lite"/>
    </source>
</evidence>
<evidence type="ECO:0000313" key="5">
    <source>
        <dbReference type="Proteomes" id="UP000006655"/>
    </source>
</evidence>
<keyword evidence="2" id="KW-0812">Transmembrane</keyword>
<feature type="transmembrane region" description="Helical" evidence="2">
    <location>
        <begin position="530"/>
        <end position="551"/>
    </location>
</feature>
<dbReference type="PATRIC" id="fig|504728.9.peg.180"/>
<dbReference type="EMBL" id="CP005385">
    <property type="protein sequence ID" value="AGK03481.1"/>
    <property type="molecule type" value="Genomic_DNA"/>
</dbReference>
<reference evidence="4" key="2">
    <citation type="submission" date="2013-04" db="EMBL/GenBank/DDBJ databases">
        <title>Non-Hybrid, Finished Microbial Genome Assemblies from Long-Read SMRT Sequencing Data.</title>
        <authorList>
            <person name="Klammer A."/>
            <person name="Drake J."/>
            <person name="Heiner C."/>
            <person name="Clum A."/>
            <person name="Copeland A."/>
            <person name="Huddleston J."/>
            <person name="Eichler E."/>
            <person name="Turner S.W."/>
        </authorList>
    </citation>
    <scope>NUCLEOTIDE SEQUENCE</scope>
    <source>
        <strain evidence="4">DSM 1279</strain>
    </source>
</reference>
<keyword evidence="5" id="KW-1185">Reference proteome</keyword>
<protein>
    <submittedName>
        <fullName evidence="4">Uncharacterized protein</fullName>
    </submittedName>
</protein>